<name>A0A3N6XYU1_9ACTN</name>
<feature type="binding site" evidence="3">
    <location>
        <position position="53"/>
    </location>
    <ligand>
        <name>Mg(2+)</name>
        <dbReference type="ChEBI" id="CHEBI:18420"/>
        <label>1</label>
    </ligand>
</feature>
<gene>
    <name evidence="4" type="ORF">EHW97_11780</name>
</gene>
<dbReference type="PANTHER" id="PTHR16222">
    <property type="entry name" value="ADP-RIBOSYLGLYCOHYDROLASE"/>
    <property type="match status" value="1"/>
</dbReference>
<organism evidence="4 5">
    <name type="scientific">Aeromicrobium camelliae</name>
    <dbReference type="NCBI Taxonomy" id="1538144"/>
    <lineage>
        <taxon>Bacteria</taxon>
        <taxon>Bacillati</taxon>
        <taxon>Actinomycetota</taxon>
        <taxon>Actinomycetes</taxon>
        <taxon>Propionibacteriales</taxon>
        <taxon>Nocardioidaceae</taxon>
        <taxon>Aeromicrobium</taxon>
    </lineage>
</organism>
<comment type="caution">
    <text evidence="4">The sequence shown here is derived from an EMBL/GenBank/DDBJ whole genome shotgun (WGS) entry which is preliminary data.</text>
</comment>
<dbReference type="OrthoDB" id="9798107at2"/>
<evidence type="ECO:0000313" key="4">
    <source>
        <dbReference type="EMBL" id="RQN02894.1"/>
    </source>
</evidence>
<dbReference type="GO" id="GO:0046872">
    <property type="term" value="F:metal ion binding"/>
    <property type="evidence" value="ECO:0007669"/>
    <property type="project" value="UniProtKB-KW"/>
</dbReference>
<dbReference type="GO" id="GO:0016787">
    <property type="term" value="F:hydrolase activity"/>
    <property type="evidence" value="ECO:0007669"/>
    <property type="project" value="UniProtKB-KW"/>
</dbReference>
<evidence type="ECO:0000256" key="3">
    <source>
        <dbReference type="PIRSR" id="PIRSR605502-1"/>
    </source>
</evidence>
<feature type="binding site" evidence="3">
    <location>
        <position position="55"/>
    </location>
    <ligand>
        <name>Mg(2+)</name>
        <dbReference type="ChEBI" id="CHEBI:18420"/>
        <label>1</label>
    </ligand>
</feature>
<keyword evidence="2 4" id="KW-0378">Hydrolase</keyword>
<feature type="binding site" evidence="3">
    <location>
        <position position="54"/>
    </location>
    <ligand>
        <name>Mg(2+)</name>
        <dbReference type="ChEBI" id="CHEBI:18420"/>
        <label>1</label>
    </ligand>
</feature>
<keyword evidence="3" id="KW-0479">Metal-binding</keyword>
<keyword evidence="5" id="KW-1185">Reference proteome</keyword>
<reference evidence="4 5" key="1">
    <citation type="submission" date="2018-11" db="EMBL/GenBank/DDBJ databases">
        <authorList>
            <person name="Li F."/>
        </authorList>
    </citation>
    <scope>NUCLEOTIDE SEQUENCE [LARGE SCALE GENOMIC DNA]</scope>
    <source>
        <strain evidence="4 5">YS17T</strain>
    </source>
</reference>
<comment type="similarity">
    <text evidence="1">Belongs to the ADP-ribosylglycohydrolase family.</text>
</comment>
<dbReference type="Proteomes" id="UP000275225">
    <property type="component" value="Unassembled WGS sequence"/>
</dbReference>
<dbReference type="InterPro" id="IPR005502">
    <property type="entry name" value="Ribosyl_crysJ1"/>
</dbReference>
<accession>A0A3N6XYU1</accession>
<evidence type="ECO:0000256" key="2">
    <source>
        <dbReference type="ARBA" id="ARBA00022801"/>
    </source>
</evidence>
<dbReference type="AlphaFoldDB" id="A0A3N6XYU1"/>
<evidence type="ECO:0000256" key="1">
    <source>
        <dbReference type="ARBA" id="ARBA00010702"/>
    </source>
</evidence>
<proteinExistence type="inferred from homology"/>
<dbReference type="Pfam" id="PF03747">
    <property type="entry name" value="ADP_ribosyl_GH"/>
    <property type="match status" value="1"/>
</dbReference>
<dbReference type="RefSeq" id="WP_124237371.1">
    <property type="nucleotide sequence ID" value="NZ_JBHUFI010000008.1"/>
</dbReference>
<comment type="cofactor">
    <cofactor evidence="3">
        <name>Mg(2+)</name>
        <dbReference type="ChEBI" id="CHEBI:18420"/>
    </cofactor>
    <text evidence="3">Binds 2 magnesium ions per subunit.</text>
</comment>
<dbReference type="InterPro" id="IPR036705">
    <property type="entry name" value="Ribosyl_crysJ1_sf"/>
</dbReference>
<evidence type="ECO:0000313" key="5">
    <source>
        <dbReference type="Proteomes" id="UP000275225"/>
    </source>
</evidence>
<dbReference type="PANTHER" id="PTHR16222:SF24">
    <property type="entry name" value="ADP-RIBOSYLHYDROLASE ARH3"/>
    <property type="match status" value="1"/>
</dbReference>
<dbReference type="EMBL" id="RQJX01000016">
    <property type="protein sequence ID" value="RQN02894.1"/>
    <property type="molecule type" value="Genomic_DNA"/>
</dbReference>
<protein>
    <submittedName>
        <fullName evidence="4">ADP-ribosylglycohydrolase family protein</fullName>
    </submittedName>
</protein>
<dbReference type="InterPro" id="IPR050792">
    <property type="entry name" value="ADP-ribosylglycohydrolase"/>
</dbReference>
<sequence>MTDRRDRARGVLLAQACGDALGVPYEFGPPLADDAVPEMVGRPESDLLPGEYSDDTAMAVCIAEAAAGHGGLDDTALDDLARRFLAWGKVGVKHAGRQTKLVFAATVEPTADAMRHAARTVLEETPHAAGNGALMRTAVVALVRPDDRVGTARSAAQVAQLTHPHHEAVESCVLWTEAVRRALLGGDVDLAAGLDLIDPASRGPWRRRIDAATGADPSTFTPNGYTVAALQAAWAAITSTPGQGAVHLSMSLIAAVRAGGDTDTIAAIAGGLLGARWGASAIPDAWRQAVHGYGDLDGPGLSDLADRVLDSAHD</sequence>
<feature type="binding site" evidence="3">
    <location>
        <position position="263"/>
    </location>
    <ligand>
        <name>Mg(2+)</name>
        <dbReference type="ChEBI" id="CHEBI:18420"/>
        <label>1</label>
    </ligand>
</feature>
<dbReference type="SUPFAM" id="SSF101478">
    <property type="entry name" value="ADP-ribosylglycohydrolase"/>
    <property type="match status" value="1"/>
</dbReference>
<feature type="binding site" evidence="3">
    <location>
        <position position="264"/>
    </location>
    <ligand>
        <name>Mg(2+)</name>
        <dbReference type="ChEBI" id="CHEBI:18420"/>
        <label>1</label>
    </ligand>
</feature>
<keyword evidence="3" id="KW-0460">Magnesium</keyword>
<dbReference type="Gene3D" id="1.10.4080.10">
    <property type="entry name" value="ADP-ribosylation/Crystallin J1"/>
    <property type="match status" value="1"/>
</dbReference>
<feature type="binding site" evidence="3">
    <location>
        <position position="261"/>
    </location>
    <ligand>
        <name>Mg(2+)</name>
        <dbReference type="ChEBI" id="CHEBI:18420"/>
        <label>1</label>
    </ligand>
</feature>